<dbReference type="GO" id="GO:0003677">
    <property type="term" value="F:DNA binding"/>
    <property type="evidence" value="ECO:0007669"/>
    <property type="project" value="TreeGrafter"/>
</dbReference>
<feature type="region of interest" description="Disordered" evidence="1">
    <location>
        <begin position="207"/>
        <end position="274"/>
    </location>
</feature>
<comment type="caution">
    <text evidence="2">The sequence shown here is derived from an EMBL/GenBank/DDBJ whole genome shotgun (WGS) entry which is preliminary data.</text>
</comment>
<organism evidence="2 3">
    <name type="scientific">Caenorhabditis angaria</name>
    <dbReference type="NCBI Taxonomy" id="860376"/>
    <lineage>
        <taxon>Eukaryota</taxon>
        <taxon>Metazoa</taxon>
        <taxon>Ecdysozoa</taxon>
        <taxon>Nematoda</taxon>
        <taxon>Chromadorea</taxon>
        <taxon>Rhabditida</taxon>
        <taxon>Rhabditina</taxon>
        <taxon>Rhabditomorpha</taxon>
        <taxon>Rhabditoidea</taxon>
        <taxon>Rhabditidae</taxon>
        <taxon>Peloderinae</taxon>
        <taxon>Caenorhabditis</taxon>
    </lineage>
</organism>
<protein>
    <recommendedName>
        <fullName evidence="4">ATPase AAA-type core domain-containing protein</fullName>
    </recommendedName>
</protein>
<reference evidence="2" key="1">
    <citation type="submission" date="2022-11" db="EMBL/GenBank/DDBJ databases">
        <authorList>
            <person name="Kikuchi T."/>
        </authorList>
    </citation>
    <scope>NUCLEOTIDE SEQUENCE</scope>
    <source>
        <strain evidence="2">PS1010</strain>
    </source>
</reference>
<dbReference type="InterPro" id="IPR027417">
    <property type="entry name" value="P-loop_NTPase"/>
</dbReference>
<dbReference type="GO" id="GO:0005634">
    <property type="term" value="C:nucleus"/>
    <property type="evidence" value="ECO:0007669"/>
    <property type="project" value="TreeGrafter"/>
</dbReference>
<dbReference type="EMBL" id="CANHGI010000002">
    <property type="protein sequence ID" value="CAI5441216.1"/>
    <property type="molecule type" value="Genomic_DNA"/>
</dbReference>
<feature type="region of interest" description="Disordered" evidence="1">
    <location>
        <begin position="585"/>
        <end position="629"/>
    </location>
</feature>
<feature type="compositionally biased region" description="Acidic residues" evidence="1">
    <location>
        <begin position="606"/>
        <end position="621"/>
    </location>
</feature>
<feature type="region of interest" description="Disordered" evidence="1">
    <location>
        <begin position="148"/>
        <end position="176"/>
    </location>
</feature>
<feature type="region of interest" description="Disordered" evidence="1">
    <location>
        <begin position="307"/>
        <end position="410"/>
    </location>
</feature>
<evidence type="ECO:0008006" key="4">
    <source>
        <dbReference type="Google" id="ProtNLM"/>
    </source>
</evidence>
<gene>
    <name evidence="2" type="ORF">CAMP_LOCUS3853</name>
</gene>
<evidence type="ECO:0000313" key="3">
    <source>
        <dbReference type="Proteomes" id="UP001152747"/>
    </source>
</evidence>
<proteinExistence type="predicted"/>
<feature type="compositionally biased region" description="Basic and acidic residues" evidence="1">
    <location>
        <begin position="368"/>
        <end position="379"/>
    </location>
</feature>
<feature type="compositionally biased region" description="Polar residues" evidence="1">
    <location>
        <begin position="9"/>
        <end position="21"/>
    </location>
</feature>
<dbReference type="Gene3D" id="3.40.50.300">
    <property type="entry name" value="P-loop containing nucleotide triphosphate hydrolases"/>
    <property type="match status" value="1"/>
</dbReference>
<evidence type="ECO:0000313" key="2">
    <source>
        <dbReference type="EMBL" id="CAI5441216.1"/>
    </source>
</evidence>
<dbReference type="AlphaFoldDB" id="A0A9P1IBP7"/>
<feature type="compositionally biased region" description="Basic and acidic residues" evidence="1">
    <location>
        <begin position="586"/>
        <end position="595"/>
    </location>
</feature>
<dbReference type="SUPFAM" id="SSF52540">
    <property type="entry name" value="P-loop containing nucleoside triphosphate hydrolases"/>
    <property type="match status" value="1"/>
</dbReference>
<feature type="compositionally biased region" description="Basic and acidic residues" evidence="1">
    <location>
        <begin position="307"/>
        <end position="327"/>
    </location>
</feature>
<sequence>MNCVEVTNDENMPTSSQSVEQNVKKNRRRSSIGGDLMKSFFKESEMERITTPEHNIRRNRRSAAIRADFKSRVMHNKPPILSMDVGEQANIKSCLTKKSTTTAAQKAALNIVKKYRRSRSLSRTPTNRSRNLRFNSICTVRVMTPRPQYDPDNLCLPSDDEDSRKPDRQRLSTVRLDITPESQAYLHNIKDDDNAKVEFHAQMIFGDDSNNETRKSSFSSDSTKRKRRKSLITNAASPMTTPPPLPKANAKTDGNEQEQEQKSSKRPRNCRRSLMLEQKEVAVVEERKTRRRSGLLKVAEIQVPKKEEVKKEAPKKIEPEKGKVETRSRRRSGLVVPEPSKTDRRRSNFFAPRQIAVSQDEVQVIEPNTDKKSSQKPKDAPVTGPIEAENPSTSQKPTQSVSAISSPSQPKKMFSLFSPRPSPKLPPKETCVVELVEEKPINISVCSTSSITSTGIRKEKLWGDKIPSTYCYFENTPVFEKYEVSSQKDWLSERSPTFEISGARDFEFRLKNIKNDENFVEGCSNGATSPRVHDYNIKKYSEELATIGAHSFKPQKFEELVEGADDIDQVRGWLKKWKKRVRKEAKKQELVETQKKGKRSKKSTSSDEEDSDYDVSDDEELQNPLILRGPPGVGKTAFISTLASEENMKMIGMGPDEERKGTSIKMKLTEALRSHRVISEPVGSLVRLFQNQKSVFNPKSSNENENLRKSVLDKGFQQSLVVFEHVDLLFGSLDRNGASALIEMINTAMVPVIWTCDEDYPSNSELEKYPLVISLKKKRSRVRKYCQHLVHISTGKWIEDDVMRKLANSVDNDLRALINQTHFYALNEKLPLPLTDRFSCSNGFNSNWDMEQNTDIENILSASKWNTIESKAYQYQDVLNMIPDGFLKVDLPNIANISGDKDLMKRQSDTRKQLKSAYEAFNGRYSKNNINLEMLPYLSIIDEKEQEERKKSRRYQHCFAKTMQSEYPIDADKLTGSLAAIRNSFKFST</sequence>
<name>A0A9P1IBP7_9PELO</name>
<dbReference type="OrthoDB" id="5844838at2759"/>
<dbReference type="PANTHER" id="PTHR23389">
    <property type="entry name" value="CHROMOSOME TRANSMISSION FIDELITY FACTOR 18"/>
    <property type="match status" value="1"/>
</dbReference>
<keyword evidence="3" id="KW-1185">Reference proteome</keyword>
<feature type="compositionally biased region" description="Polar residues" evidence="1">
    <location>
        <begin position="390"/>
        <end position="409"/>
    </location>
</feature>
<accession>A0A9P1IBP7</accession>
<evidence type="ECO:0000256" key="1">
    <source>
        <dbReference type="SAM" id="MobiDB-lite"/>
    </source>
</evidence>
<dbReference type="Proteomes" id="UP001152747">
    <property type="component" value="Unassembled WGS sequence"/>
</dbReference>
<dbReference type="PANTHER" id="PTHR23389:SF34">
    <property type="entry name" value="PROTEIN KINASE DOMAIN-CONTAINING PROTEIN"/>
    <property type="match status" value="1"/>
</dbReference>
<feature type="region of interest" description="Disordered" evidence="1">
    <location>
        <begin position="1"/>
        <end position="31"/>
    </location>
</feature>